<dbReference type="VEuPathDB" id="VectorBase:AFAF018070"/>
<dbReference type="AlphaFoldDB" id="A0A182QW56"/>
<evidence type="ECO:0000256" key="1">
    <source>
        <dbReference type="SAM" id="Phobius"/>
    </source>
</evidence>
<protein>
    <submittedName>
        <fullName evidence="2">Uncharacterized protein</fullName>
    </submittedName>
</protein>
<organism evidence="2 3">
    <name type="scientific">Anopheles farauti</name>
    <dbReference type="NCBI Taxonomy" id="69004"/>
    <lineage>
        <taxon>Eukaryota</taxon>
        <taxon>Metazoa</taxon>
        <taxon>Ecdysozoa</taxon>
        <taxon>Arthropoda</taxon>
        <taxon>Hexapoda</taxon>
        <taxon>Insecta</taxon>
        <taxon>Pterygota</taxon>
        <taxon>Neoptera</taxon>
        <taxon>Endopterygota</taxon>
        <taxon>Diptera</taxon>
        <taxon>Nematocera</taxon>
        <taxon>Culicoidea</taxon>
        <taxon>Culicidae</taxon>
        <taxon>Anophelinae</taxon>
        <taxon>Anopheles</taxon>
    </lineage>
</organism>
<dbReference type="EMBL" id="AXCN02000238">
    <property type="status" value="NOT_ANNOTATED_CDS"/>
    <property type="molecule type" value="Genomic_DNA"/>
</dbReference>
<feature type="transmembrane region" description="Helical" evidence="1">
    <location>
        <begin position="559"/>
        <end position="579"/>
    </location>
</feature>
<reference evidence="2" key="2">
    <citation type="submission" date="2020-05" db="UniProtKB">
        <authorList>
            <consortium name="EnsemblMetazoa"/>
        </authorList>
    </citation>
    <scope>IDENTIFICATION</scope>
    <source>
        <strain evidence="2">FAR1</strain>
    </source>
</reference>
<keyword evidence="3" id="KW-1185">Reference proteome</keyword>
<feature type="transmembrane region" description="Helical" evidence="1">
    <location>
        <begin position="628"/>
        <end position="649"/>
    </location>
</feature>
<dbReference type="EnsemblMetazoa" id="AFAF018070-RA">
    <property type="protein sequence ID" value="AFAF018070-PA"/>
    <property type="gene ID" value="AFAF018070"/>
</dbReference>
<feature type="transmembrane region" description="Helical" evidence="1">
    <location>
        <begin position="527"/>
        <end position="547"/>
    </location>
</feature>
<name>A0A182QW56_9DIPT</name>
<dbReference type="Proteomes" id="UP000075886">
    <property type="component" value="Unassembled WGS sequence"/>
</dbReference>
<accession>A0A182QW56</accession>
<keyword evidence="1" id="KW-0812">Transmembrane</keyword>
<reference evidence="3" key="1">
    <citation type="submission" date="2014-01" db="EMBL/GenBank/DDBJ databases">
        <title>The Genome Sequence of Anopheles farauti FAR1 (V2).</title>
        <authorList>
            <consortium name="The Broad Institute Genomics Platform"/>
            <person name="Neafsey D.E."/>
            <person name="Besansky N."/>
            <person name="Howell P."/>
            <person name="Walton C."/>
            <person name="Young S.K."/>
            <person name="Zeng Q."/>
            <person name="Gargeya S."/>
            <person name="Fitzgerald M."/>
            <person name="Haas B."/>
            <person name="Abouelleil A."/>
            <person name="Allen A.W."/>
            <person name="Alvarado L."/>
            <person name="Arachchi H.M."/>
            <person name="Berlin A.M."/>
            <person name="Chapman S.B."/>
            <person name="Gainer-Dewar J."/>
            <person name="Goldberg J."/>
            <person name="Griggs A."/>
            <person name="Gujja S."/>
            <person name="Hansen M."/>
            <person name="Howarth C."/>
            <person name="Imamovic A."/>
            <person name="Ireland A."/>
            <person name="Larimer J."/>
            <person name="McCowan C."/>
            <person name="Murphy C."/>
            <person name="Pearson M."/>
            <person name="Poon T.W."/>
            <person name="Priest M."/>
            <person name="Roberts A."/>
            <person name="Saif S."/>
            <person name="Shea T."/>
            <person name="Sisk P."/>
            <person name="Sykes S."/>
            <person name="Wortman J."/>
            <person name="Nusbaum C."/>
            <person name="Birren B."/>
        </authorList>
    </citation>
    <scope>NUCLEOTIDE SEQUENCE [LARGE SCALE GENOMIC DNA]</scope>
    <source>
        <strain evidence="3">FAR1</strain>
    </source>
</reference>
<dbReference type="AntiFam" id="ANF00149">
    <property type="entry name" value="Shadow ORF (opposite cshA)"/>
</dbReference>
<proteinExistence type="predicted"/>
<feature type="transmembrane region" description="Helical" evidence="1">
    <location>
        <begin position="496"/>
        <end position="520"/>
    </location>
</feature>
<keyword evidence="1" id="KW-0472">Membrane</keyword>
<keyword evidence="1" id="KW-1133">Transmembrane helix</keyword>
<evidence type="ECO:0000313" key="2">
    <source>
        <dbReference type="EnsemblMetazoa" id="AFAF018070-PA"/>
    </source>
</evidence>
<evidence type="ECO:0000313" key="3">
    <source>
        <dbReference type="Proteomes" id="UP000075886"/>
    </source>
</evidence>
<sequence>MVSDATGTTATAHLTMVARTATTTTTAAGATVVLLTQPHQSVGDVAILLVEERGGRTEVTHATGTTDAMHVLLHLGRQIEVDHLLHVRNVQPTGGNGRRDQNRTAAASEQAQGFLTLGLRTIAVDARDRLLDRFREGGGEHERLTFARHRHAAFLDDAPNLRLEAHVQHTIGFVQHEEANVVQPDLATSNHVLQATGCGHNQMATALQITHLVLRVITTVQYGRAHARTVAELLRLLEDLRRQLAGWCQHQPERILLAAIHRPVRGWRSRTMLIHLVQNRHQEGCRLARASLRTGHQIAPGQNDRDSVLLNRGRFVVAGQLYVIFDDLCQLNVVEGIDVSRHIVTRRLHGNIFVLAEIDTGVAVFKQLRLQTLVALGKLCVVDLTTSASVSAAAASSAHVTPIVASTRPASTTVCWTTVVEGSAATAGTNADTGTAAFTGAGSSAAADATRAGRTHSGCRLLPTVVLWGHIHWPITATGRWSTNRTATSATVRRPLVSPAIASVTFRILIASTVAAALVVPIVVAPVATAAAIVAVITASSIVLVAATTTTTTTSPIEVSAAVVTIAVAPVITTTAISVRIAKTASSATSTTDTAAAYRTGTGFRWMKVATTISTFSQLRWNVPPRRMFRISGFWVAGSAAAKLLLLLLQVQTSKLHVEEKKTDII</sequence>